<accession>A0A1F6DZV8</accession>
<dbReference type="Proteomes" id="UP000178572">
    <property type="component" value="Unassembled WGS sequence"/>
</dbReference>
<evidence type="ECO:0000256" key="2">
    <source>
        <dbReference type="SAM" id="SignalP"/>
    </source>
</evidence>
<comment type="caution">
    <text evidence="3">The sequence shown here is derived from an EMBL/GenBank/DDBJ whole genome shotgun (WGS) entry which is preliminary data.</text>
</comment>
<reference evidence="3 4" key="1">
    <citation type="journal article" date="2016" name="Nat. Commun.">
        <title>Thousands of microbial genomes shed light on interconnected biogeochemical processes in an aquifer system.</title>
        <authorList>
            <person name="Anantharaman K."/>
            <person name="Brown C.T."/>
            <person name="Hug L.A."/>
            <person name="Sharon I."/>
            <person name="Castelle C.J."/>
            <person name="Probst A.J."/>
            <person name="Thomas B.C."/>
            <person name="Singh A."/>
            <person name="Wilkins M.J."/>
            <person name="Karaoz U."/>
            <person name="Brodie E.L."/>
            <person name="Williams K.H."/>
            <person name="Hubbard S.S."/>
            <person name="Banfield J.F."/>
        </authorList>
    </citation>
    <scope>NUCLEOTIDE SEQUENCE [LARGE SCALE GENOMIC DNA]</scope>
</reference>
<feature type="signal peptide" evidence="2">
    <location>
        <begin position="1"/>
        <end position="38"/>
    </location>
</feature>
<evidence type="ECO:0000313" key="4">
    <source>
        <dbReference type="Proteomes" id="UP000178572"/>
    </source>
</evidence>
<organism evidence="3 4">
    <name type="scientific">Candidatus Kaiserbacteria bacterium RIFCSPHIGHO2_02_FULL_59_21</name>
    <dbReference type="NCBI Taxonomy" id="1798500"/>
    <lineage>
        <taxon>Bacteria</taxon>
        <taxon>Candidatus Kaiseribacteriota</taxon>
    </lineage>
</organism>
<keyword evidence="2" id="KW-0732">Signal</keyword>
<sequence length="184" mass="20533">MSEGSSERPNKERSPLSHAKFAAPLAAALAALSPAAHAGKSDMQPPMHSQEHETESREALEARAFAERFVKECGKYLSMKKKGDPAEDISRQGKALIESLKAHVNRPSERDPAHPPTFAEKLDRMDRLIALTYRNNPAHMFAFDALVAYQRILENLKKRESGKPEKKPAPKVPPRPRYSEEGRA</sequence>
<gene>
    <name evidence="3" type="ORF">A3C21_01100</name>
</gene>
<evidence type="ECO:0000256" key="1">
    <source>
        <dbReference type="SAM" id="MobiDB-lite"/>
    </source>
</evidence>
<protein>
    <submittedName>
        <fullName evidence="3">Uncharacterized protein</fullName>
    </submittedName>
</protein>
<proteinExistence type="predicted"/>
<name>A0A1F6DZV8_9BACT</name>
<dbReference type="AlphaFoldDB" id="A0A1F6DZV8"/>
<dbReference type="STRING" id="1798500.A3C21_01100"/>
<dbReference type="EMBL" id="MFLN01000033">
    <property type="protein sequence ID" value="OGG66953.1"/>
    <property type="molecule type" value="Genomic_DNA"/>
</dbReference>
<feature type="region of interest" description="Disordered" evidence="1">
    <location>
        <begin position="33"/>
        <end position="59"/>
    </location>
</feature>
<feature type="region of interest" description="Disordered" evidence="1">
    <location>
        <begin position="156"/>
        <end position="184"/>
    </location>
</feature>
<feature type="compositionally biased region" description="Basic and acidic residues" evidence="1">
    <location>
        <begin position="156"/>
        <end position="168"/>
    </location>
</feature>
<feature type="compositionally biased region" description="Basic and acidic residues" evidence="1">
    <location>
        <begin position="49"/>
        <end position="59"/>
    </location>
</feature>
<evidence type="ECO:0000313" key="3">
    <source>
        <dbReference type="EMBL" id="OGG66953.1"/>
    </source>
</evidence>
<feature type="chain" id="PRO_5009524036" evidence="2">
    <location>
        <begin position="39"/>
        <end position="184"/>
    </location>
</feature>